<dbReference type="EMBL" id="LNQE01000426">
    <property type="protein sequence ID" value="KUG26661.1"/>
    <property type="molecule type" value="Genomic_DNA"/>
</dbReference>
<gene>
    <name evidence="1" type="ORF">ASZ90_003504</name>
</gene>
<accession>A0A0W8G0M3</accession>
<evidence type="ECO:0000313" key="1">
    <source>
        <dbReference type="EMBL" id="KUG26661.1"/>
    </source>
</evidence>
<dbReference type="AlphaFoldDB" id="A0A0W8G0M3"/>
<sequence length="306" mass="35130">MPLFENHVGVSLSLDKIRLVELVYSDNEFILENVDEEVFGERLVVSSILENFYNILQNSFKEILSRNTLKSKNISFSLDPEFFINFEIPFDNTLLKKDLAEHIKWEFKKLHPELNPDDYLIQNIELKKGEELISNVAAVLCLNKKIVSALQKLSQTYKLNLRFVDYSHTSSDVLLRFKKSLKGLSGLSIYKSNNSFSLSILDDFKPIAMLKKRIQKNQLPMNVIKHTLNNLVGKRSGLSNFLYAYITGVNIHEDEIDRMNELFGLKFKLLNPFSDVTIGKNAQSKVELIDNPTEYSSAVGIALRLF</sequence>
<comment type="caution">
    <text evidence="1">The sequence shown here is derived from an EMBL/GenBank/DDBJ whole genome shotgun (WGS) entry which is preliminary data.</text>
</comment>
<reference evidence="1" key="1">
    <citation type="journal article" date="2015" name="Proc. Natl. Acad. Sci. U.S.A.">
        <title>Networks of energetic and metabolic interactions define dynamics in microbial communities.</title>
        <authorList>
            <person name="Embree M."/>
            <person name="Liu J.K."/>
            <person name="Al-Bassam M.M."/>
            <person name="Zengler K."/>
        </authorList>
    </citation>
    <scope>NUCLEOTIDE SEQUENCE</scope>
</reference>
<name>A0A0W8G0M3_9ZZZZ</name>
<proteinExistence type="predicted"/>
<organism evidence="1">
    <name type="scientific">hydrocarbon metagenome</name>
    <dbReference type="NCBI Taxonomy" id="938273"/>
    <lineage>
        <taxon>unclassified sequences</taxon>
        <taxon>metagenomes</taxon>
        <taxon>ecological metagenomes</taxon>
    </lineage>
</organism>
<protein>
    <submittedName>
        <fullName evidence="1">Uncharacterized protein</fullName>
    </submittedName>
</protein>